<evidence type="ECO:0000256" key="12">
    <source>
        <dbReference type="ARBA" id="ARBA00044252"/>
    </source>
</evidence>
<dbReference type="NCBIfam" id="TIGR01893">
    <property type="entry name" value="aa-his-dipept"/>
    <property type="match status" value="1"/>
</dbReference>
<keyword evidence="8" id="KW-0482">Metalloprotease</keyword>
<dbReference type="PANTHER" id="PTHR43501:SF1">
    <property type="entry name" value="CYTOSOL NON-SPECIFIC DIPEPTIDASE"/>
    <property type="match status" value="1"/>
</dbReference>
<sequence>MATTSNTQDFPFKGLKPVSVWKHFAALCAIPRPSKHEGPVRDYLQQWATGQGLENIIDKGGNLVIRKPATPGRENVPGVILQAHLDMVCQKNDSVTHDFFHDPIHATVRDNLVLAENTTLGADDGIGVALILAALEDRSLTHGPLEALLTVDEEEGMGGASTLETGVLKGKILLNLDSETWGDFCLGCAGGMDISVRHAGHAEAFPGGWQAVQIDVTGLRGGHSGINIHEGRGNAIKILTRILNSLENRFPLCLSGFTGGTARNALPREASSVIGIQPQSMASLNGLLQQWQSLIRKELAGVDENVRISWTPVTTDRILSSADQRLWLRSLHAAPHGVWRMSVSAPASPETSSNLGTVDLQPDRGACTFMVRSTIDSACNALADEIASLFSLSGLPVKKENAYPGWTPDPASPLLSLCRKIYRQEFGSEPFTHVIHAGLECGILKSKYPDLDVISFGPTIHSPHAPGEAVEIDTVEKSWQLLKALLSAVE</sequence>
<proteinExistence type="inferred from homology"/>
<evidence type="ECO:0000256" key="8">
    <source>
        <dbReference type="ARBA" id="ARBA00023049"/>
    </source>
</evidence>
<evidence type="ECO:0000259" key="19">
    <source>
        <dbReference type="Pfam" id="PF07687"/>
    </source>
</evidence>
<comment type="cofactor">
    <cofactor evidence="2">
        <name>Zn(2+)</name>
        <dbReference type="ChEBI" id="CHEBI:29105"/>
    </cofactor>
</comment>
<evidence type="ECO:0000256" key="3">
    <source>
        <dbReference type="ARBA" id="ARBA00022670"/>
    </source>
</evidence>
<keyword evidence="4" id="KW-0479">Metal-binding</keyword>
<evidence type="ECO:0000313" key="21">
    <source>
        <dbReference type="Proteomes" id="UP000003973"/>
    </source>
</evidence>
<dbReference type="PANTHER" id="PTHR43501">
    <property type="entry name" value="CYTOSOL NON-SPECIFIC DIPEPTIDASE"/>
    <property type="match status" value="1"/>
</dbReference>
<dbReference type="GO" id="GO:0006508">
    <property type="term" value="P:proteolysis"/>
    <property type="evidence" value="ECO:0007669"/>
    <property type="project" value="UniProtKB-KW"/>
</dbReference>
<dbReference type="RefSeq" id="WP_005875863.1">
    <property type="nucleotide sequence ID" value="NZ_CABMNL010000001.1"/>
</dbReference>
<keyword evidence="6" id="KW-0862">Zinc</keyword>
<dbReference type="FunFam" id="3.40.630.10:FF:000015">
    <property type="entry name" value="Aminoacyl-histidine dipeptidase PepD"/>
    <property type="match status" value="1"/>
</dbReference>
<dbReference type="InterPro" id="IPR011650">
    <property type="entry name" value="Peptidase_M20_dimer"/>
</dbReference>
<gene>
    <name evidence="20" type="ORF">OFAG_00220</name>
</gene>
<organism evidence="20 21">
    <name type="scientific">Oxalobacter paraformigenes</name>
    <dbReference type="NCBI Taxonomy" id="556268"/>
    <lineage>
        <taxon>Bacteria</taxon>
        <taxon>Pseudomonadati</taxon>
        <taxon>Pseudomonadota</taxon>
        <taxon>Betaproteobacteria</taxon>
        <taxon>Burkholderiales</taxon>
        <taxon>Oxalobacteraceae</taxon>
        <taxon>Oxalobacter</taxon>
    </lineage>
</organism>
<comment type="catalytic activity">
    <reaction evidence="10">
        <text>Hydrolysis of dipeptides, preferentially hydrophobic dipeptides including prolyl amino acids.</text>
        <dbReference type="EC" id="3.4.13.18"/>
    </reaction>
</comment>
<name>C3X1I1_9BURK</name>
<keyword evidence="3" id="KW-0645">Protease</keyword>
<evidence type="ECO:0000256" key="1">
    <source>
        <dbReference type="ARBA" id="ARBA00001941"/>
    </source>
</evidence>
<evidence type="ECO:0000256" key="9">
    <source>
        <dbReference type="ARBA" id="ARBA00023285"/>
    </source>
</evidence>
<feature type="domain" description="Peptidase M20 dimerisation" evidence="19">
    <location>
        <begin position="218"/>
        <end position="300"/>
    </location>
</feature>
<keyword evidence="5" id="KW-0378">Hydrolase</keyword>
<comment type="similarity">
    <text evidence="13">Belongs to the peptidase M20C family.</text>
</comment>
<dbReference type="Pfam" id="PF07687">
    <property type="entry name" value="M20_dimer"/>
    <property type="match status" value="1"/>
</dbReference>
<dbReference type="InterPro" id="IPR001160">
    <property type="entry name" value="Peptidase_M20C"/>
</dbReference>
<dbReference type="Pfam" id="PF01546">
    <property type="entry name" value="Peptidase_M20"/>
    <property type="match status" value="1"/>
</dbReference>
<dbReference type="GO" id="GO:0005829">
    <property type="term" value="C:cytosol"/>
    <property type="evidence" value="ECO:0007669"/>
    <property type="project" value="TreeGrafter"/>
</dbReference>
<evidence type="ECO:0000256" key="11">
    <source>
        <dbReference type="ARBA" id="ARBA00038976"/>
    </source>
</evidence>
<evidence type="ECO:0000256" key="7">
    <source>
        <dbReference type="ARBA" id="ARBA00022997"/>
    </source>
</evidence>
<evidence type="ECO:0000256" key="6">
    <source>
        <dbReference type="ARBA" id="ARBA00022833"/>
    </source>
</evidence>
<protein>
    <recommendedName>
        <fullName evidence="14">Cytosol non-specific dipeptidase</fullName>
        <ecNumber evidence="11">3.4.13.18</ecNumber>
    </recommendedName>
    <alternativeName>
        <fullName evidence="17">Aminoacyl-histidine dipeptidase</fullName>
    </alternativeName>
    <alternativeName>
        <fullName evidence="16">Beta-alanyl-histidine dipeptidase</fullName>
    </alternativeName>
    <alternativeName>
        <fullName evidence="15">Carnosinase</fullName>
    </alternativeName>
    <alternativeName>
        <fullName evidence="12">Peptidase D</fullName>
    </alternativeName>
    <alternativeName>
        <fullName evidence="18">Xaa-His dipeptidase</fullName>
    </alternativeName>
</protein>
<evidence type="ECO:0000256" key="14">
    <source>
        <dbReference type="ARBA" id="ARBA00071271"/>
    </source>
</evidence>
<keyword evidence="9" id="KW-0170">Cobalt</keyword>
<evidence type="ECO:0000256" key="10">
    <source>
        <dbReference type="ARBA" id="ARBA00036421"/>
    </source>
</evidence>
<dbReference type="EC" id="3.4.13.18" evidence="11"/>
<accession>C3X1I1</accession>
<dbReference type="HOGENOM" id="CLU_028526_0_0_4"/>
<dbReference type="InterPro" id="IPR036264">
    <property type="entry name" value="Bact_exopeptidase_dim_dom"/>
</dbReference>
<evidence type="ECO:0000256" key="5">
    <source>
        <dbReference type="ARBA" id="ARBA00022801"/>
    </source>
</evidence>
<reference evidence="20" key="1">
    <citation type="submission" date="2011-10" db="EMBL/GenBank/DDBJ databases">
        <title>The Genome Sequence of Oxalobacter formigenes HOxBLS.</title>
        <authorList>
            <consortium name="The Broad Institute Genome Sequencing Platform"/>
            <person name="Earl A."/>
            <person name="Ward D."/>
            <person name="Feldgarden M."/>
            <person name="Gevers D."/>
            <person name="Allison M.J."/>
            <person name="Humphrey S."/>
            <person name="Young S.K."/>
            <person name="Zeng Q."/>
            <person name="Gargeya S."/>
            <person name="Fitzgerald M."/>
            <person name="Haas B."/>
            <person name="Abouelleil A."/>
            <person name="Alvarado L."/>
            <person name="Arachchi H.M."/>
            <person name="Berlin A."/>
            <person name="Brown A."/>
            <person name="Chapman S.B."/>
            <person name="Chen Z."/>
            <person name="Dunbar C."/>
            <person name="Freedman E."/>
            <person name="Gearin G."/>
            <person name="Goldberg J."/>
            <person name="Griggs A."/>
            <person name="Gujja S."/>
            <person name="Heiman D."/>
            <person name="Howarth C."/>
            <person name="Larson L."/>
            <person name="Lui A."/>
            <person name="MacDonald P.J.P."/>
            <person name="Montmayeur A."/>
            <person name="Murphy C."/>
            <person name="Neiman D."/>
            <person name="Pearson M."/>
            <person name="Priest M."/>
            <person name="Roberts A."/>
            <person name="Saif S."/>
            <person name="Shea T."/>
            <person name="Shenoy N."/>
            <person name="Sisk P."/>
            <person name="Stolte C."/>
            <person name="Sykes S."/>
            <person name="Wortman J."/>
            <person name="Nusbaum C."/>
            <person name="Birren B."/>
        </authorList>
    </citation>
    <scope>NUCLEOTIDE SEQUENCE [LARGE SCALE GENOMIC DNA]</scope>
    <source>
        <strain evidence="20">HOxBLS</strain>
    </source>
</reference>
<dbReference type="PIRSF" id="PIRSF016599">
    <property type="entry name" value="Xaa-His_dipept"/>
    <property type="match status" value="1"/>
</dbReference>
<dbReference type="PRINTS" id="PR00934">
    <property type="entry name" value="XHISDIPTASE"/>
</dbReference>
<evidence type="ECO:0000256" key="2">
    <source>
        <dbReference type="ARBA" id="ARBA00001947"/>
    </source>
</evidence>
<evidence type="ECO:0000256" key="18">
    <source>
        <dbReference type="ARBA" id="ARBA00078074"/>
    </source>
</evidence>
<evidence type="ECO:0000256" key="4">
    <source>
        <dbReference type="ARBA" id="ARBA00022723"/>
    </source>
</evidence>
<dbReference type="InterPro" id="IPR002933">
    <property type="entry name" value="Peptidase_M20"/>
</dbReference>
<evidence type="ECO:0000256" key="15">
    <source>
        <dbReference type="ARBA" id="ARBA00075285"/>
    </source>
</evidence>
<dbReference type="Proteomes" id="UP000003973">
    <property type="component" value="Unassembled WGS sequence"/>
</dbReference>
<evidence type="ECO:0000256" key="13">
    <source>
        <dbReference type="ARBA" id="ARBA00061423"/>
    </source>
</evidence>
<keyword evidence="7" id="KW-0224">Dipeptidase</keyword>
<comment type="cofactor">
    <cofactor evidence="1">
        <name>Co(2+)</name>
        <dbReference type="ChEBI" id="CHEBI:48828"/>
    </cofactor>
</comment>
<evidence type="ECO:0000256" key="17">
    <source>
        <dbReference type="ARBA" id="ARBA00077688"/>
    </source>
</evidence>
<dbReference type="FunFam" id="3.40.630.10:FF:000018">
    <property type="entry name" value="Aminoacyl-histidine dipeptidase PepD"/>
    <property type="match status" value="1"/>
</dbReference>
<keyword evidence="21" id="KW-1185">Reference proteome</keyword>
<dbReference type="CDD" id="cd03890">
    <property type="entry name" value="M20_pepD"/>
    <property type="match status" value="1"/>
</dbReference>
<dbReference type="GO" id="GO:0070573">
    <property type="term" value="F:metallodipeptidase activity"/>
    <property type="evidence" value="ECO:0007669"/>
    <property type="project" value="TreeGrafter"/>
</dbReference>
<dbReference type="EMBL" id="ACDP02000029">
    <property type="protein sequence ID" value="EEO27067.1"/>
    <property type="molecule type" value="Genomic_DNA"/>
</dbReference>
<dbReference type="Gene3D" id="3.40.630.10">
    <property type="entry name" value="Zn peptidases"/>
    <property type="match status" value="2"/>
</dbReference>
<dbReference type="SUPFAM" id="SSF53187">
    <property type="entry name" value="Zn-dependent exopeptidases"/>
    <property type="match status" value="1"/>
</dbReference>
<dbReference type="SUPFAM" id="SSF55031">
    <property type="entry name" value="Bacterial exopeptidase dimerisation domain"/>
    <property type="match status" value="1"/>
</dbReference>
<comment type="caution">
    <text evidence="20">The sequence shown here is derived from an EMBL/GenBank/DDBJ whole genome shotgun (WGS) entry which is preliminary data.</text>
</comment>
<evidence type="ECO:0000313" key="20">
    <source>
        <dbReference type="EMBL" id="EEO27067.1"/>
    </source>
</evidence>
<dbReference type="eggNOG" id="COG2195">
    <property type="taxonomic scope" value="Bacteria"/>
</dbReference>
<dbReference type="AlphaFoldDB" id="C3X1I1"/>
<dbReference type="GO" id="GO:0046872">
    <property type="term" value="F:metal ion binding"/>
    <property type="evidence" value="ECO:0007669"/>
    <property type="project" value="UniProtKB-KW"/>
</dbReference>
<evidence type="ECO:0000256" key="16">
    <source>
        <dbReference type="ARBA" id="ARBA00076004"/>
    </source>
</evidence>